<dbReference type="PROSITE" id="PS50977">
    <property type="entry name" value="HTH_TETR_2"/>
    <property type="match status" value="1"/>
</dbReference>
<dbReference type="EMBL" id="AP022871">
    <property type="protein sequence ID" value="BCB88811.1"/>
    <property type="molecule type" value="Genomic_DNA"/>
</dbReference>
<evidence type="ECO:0000313" key="7">
    <source>
        <dbReference type="Proteomes" id="UP000503011"/>
    </source>
</evidence>
<dbReference type="Pfam" id="PF02909">
    <property type="entry name" value="TetR_C_1"/>
    <property type="match status" value="1"/>
</dbReference>
<evidence type="ECO:0000256" key="4">
    <source>
        <dbReference type="PROSITE-ProRule" id="PRU00335"/>
    </source>
</evidence>
<protein>
    <recommendedName>
        <fullName evidence="5">HTH tetR-type domain-containing protein</fullName>
    </recommendedName>
</protein>
<dbReference type="SUPFAM" id="SSF48498">
    <property type="entry name" value="Tetracyclin repressor-like, C-terminal domain"/>
    <property type="match status" value="1"/>
</dbReference>
<dbReference type="PANTHER" id="PTHR30055:SF151">
    <property type="entry name" value="TRANSCRIPTIONAL REGULATORY PROTEIN"/>
    <property type="match status" value="1"/>
</dbReference>
<keyword evidence="7" id="KW-1185">Reference proteome</keyword>
<dbReference type="InterPro" id="IPR001647">
    <property type="entry name" value="HTH_TetR"/>
</dbReference>
<keyword evidence="1" id="KW-0805">Transcription regulation</keyword>
<dbReference type="RefSeq" id="WP_173160431.1">
    <property type="nucleotide sequence ID" value="NZ_AP022871.1"/>
</dbReference>
<dbReference type="Gene3D" id="1.10.357.10">
    <property type="entry name" value="Tetracycline Repressor, domain 2"/>
    <property type="match status" value="1"/>
</dbReference>
<evidence type="ECO:0000256" key="2">
    <source>
        <dbReference type="ARBA" id="ARBA00023125"/>
    </source>
</evidence>
<dbReference type="InterPro" id="IPR009057">
    <property type="entry name" value="Homeodomain-like_sf"/>
</dbReference>
<dbReference type="InterPro" id="IPR050109">
    <property type="entry name" value="HTH-type_TetR-like_transc_reg"/>
</dbReference>
<keyword evidence="3" id="KW-0804">Transcription</keyword>
<proteinExistence type="predicted"/>
<evidence type="ECO:0000313" key="6">
    <source>
        <dbReference type="EMBL" id="BCB88811.1"/>
    </source>
</evidence>
<organism evidence="6 7">
    <name type="scientific">Phytohabitans suffuscus</name>
    <dbReference type="NCBI Taxonomy" id="624315"/>
    <lineage>
        <taxon>Bacteria</taxon>
        <taxon>Bacillati</taxon>
        <taxon>Actinomycetota</taxon>
        <taxon>Actinomycetes</taxon>
        <taxon>Micromonosporales</taxon>
        <taxon>Micromonosporaceae</taxon>
    </lineage>
</organism>
<evidence type="ECO:0000256" key="3">
    <source>
        <dbReference type="ARBA" id="ARBA00023163"/>
    </source>
</evidence>
<dbReference type="PANTHER" id="PTHR30055">
    <property type="entry name" value="HTH-TYPE TRANSCRIPTIONAL REGULATOR RUTR"/>
    <property type="match status" value="1"/>
</dbReference>
<dbReference type="InterPro" id="IPR004111">
    <property type="entry name" value="Repressor_TetR_C"/>
</dbReference>
<sequence>MEGDSRRAGNDVADRQLDRAAIIAAARRLLERDGVGRFSIRKLAAALGSKPMTLYHYVPSKAALFNLVLGEAAAEITWPTPSGPPRERMITLALGLHERLAAYPWVIPILQTGTQLGASAIVVTDRFLAAALEAGATDRQALSLWRAVWYLVSTDLTFRARLAGLSPDERPWYETDVVDHLPEAPTVTALIPHWAAASADYRVEESITAIVDGSLHHWAPAD</sequence>
<dbReference type="GO" id="GO:0045892">
    <property type="term" value="P:negative regulation of DNA-templated transcription"/>
    <property type="evidence" value="ECO:0007669"/>
    <property type="project" value="InterPro"/>
</dbReference>
<dbReference type="AlphaFoldDB" id="A0A6F8YSK3"/>
<name>A0A6F8YSK3_9ACTN</name>
<evidence type="ECO:0000256" key="1">
    <source>
        <dbReference type="ARBA" id="ARBA00023015"/>
    </source>
</evidence>
<accession>A0A6F8YSK3</accession>
<dbReference type="SUPFAM" id="SSF46689">
    <property type="entry name" value="Homeodomain-like"/>
    <property type="match status" value="1"/>
</dbReference>
<dbReference type="GO" id="GO:0003700">
    <property type="term" value="F:DNA-binding transcription factor activity"/>
    <property type="evidence" value="ECO:0007669"/>
    <property type="project" value="TreeGrafter"/>
</dbReference>
<dbReference type="GO" id="GO:0000976">
    <property type="term" value="F:transcription cis-regulatory region binding"/>
    <property type="evidence" value="ECO:0007669"/>
    <property type="project" value="TreeGrafter"/>
</dbReference>
<keyword evidence="2 4" id="KW-0238">DNA-binding</keyword>
<dbReference type="Pfam" id="PF00440">
    <property type="entry name" value="TetR_N"/>
    <property type="match status" value="1"/>
</dbReference>
<feature type="DNA-binding region" description="H-T-H motif" evidence="4">
    <location>
        <begin position="39"/>
        <end position="58"/>
    </location>
</feature>
<dbReference type="InterPro" id="IPR036271">
    <property type="entry name" value="Tet_transcr_reg_TetR-rel_C_sf"/>
</dbReference>
<feature type="domain" description="HTH tetR-type" evidence="5">
    <location>
        <begin position="16"/>
        <end position="76"/>
    </location>
</feature>
<reference evidence="6 7" key="1">
    <citation type="submission" date="2020-03" db="EMBL/GenBank/DDBJ databases">
        <title>Whole genome shotgun sequence of Phytohabitans suffuscus NBRC 105367.</title>
        <authorList>
            <person name="Komaki H."/>
            <person name="Tamura T."/>
        </authorList>
    </citation>
    <scope>NUCLEOTIDE SEQUENCE [LARGE SCALE GENOMIC DNA]</scope>
    <source>
        <strain evidence="6 7">NBRC 105367</strain>
    </source>
</reference>
<dbReference type="Proteomes" id="UP000503011">
    <property type="component" value="Chromosome"/>
</dbReference>
<gene>
    <name evidence="6" type="ORF">Psuf_061240</name>
</gene>
<dbReference type="KEGG" id="psuu:Psuf_061240"/>
<dbReference type="Gene3D" id="1.10.10.60">
    <property type="entry name" value="Homeodomain-like"/>
    <property type="match status" value="1"/>
</dbReference>
<evidence type="ECO:0000259" key="5">
    <source>
        <dbReference type="PROSITE" id="PS50977"/>
    </source>
</evidence>
<reference evidence="6 7" key="2">
    <citation type="submission" date="2020-03" db="EMBL/GenBank/DDBJ databases">
        <authorList>
            <person name="Ichikawa N."/>
            <person name="Kimura A."/>
            <person name="Kitahashi Y."/>
            <person name="Uohara A."/>
        </authorList>
    </citation>
    <scope>NUCLEOTIDE SEQUENCE [LARGE SCALE GENOMIC DNA]</scope>
    <source>
        <strain evidence="6 7">NBRC 105367</strain>
    </source>
</reference>